<keyword evidence="5 14" id="KW-0812">Transmembrane</keyword>
<proteinExistence type="inferred from homology"/>
<dbReference type="OMA" id="HINRITW"/>
<dbReference type="AlphaFoldDB" id="T1KEV5"/>
<protein>
    <recommendedName>
        <fullName evidence="13">Venom dipeptidyl peptidase 4</fullName>
    </recommendedName>
</protein>
<gene>
    <name evidence="17" type="primary">107363784</name>
</gene>
<evidence type="ECO:0000256" key="6">
    <source>
        <dbReference type="ARBA" id="ARBA00022801"/>
    </source>
</evidence>
<dbReference type="Gene3D" id="2.140.10.30">
    <property type="entry name" value="Dipeptidylpeptidase IV, N-terminal domain"/>
    <property type="match status" value="1"/>
</dbReference>
<dbReference type="PANTHER" id="PTHR11731:SF200">
    <property type="entry name" value="DIPEPTIDYL PEPTIDASE 10, ISOFORM B"/>
    <property type="match status" value="1"/>
</dbReference>
<dbReference type="GO" id="GO:0012505">
    <property type="term" value="C:endomembrane system"/>
    <property type="evidence" value="ECO:0007669"/>
    <property type="project" value="UniProtKB-SubCell"/>
</dbReference>
<dbReference type="STRING" id="32264.T1KEV5"/>
<dbReference type="PANTHER" id="PTHR11731">
    <property type="entry name" value="PROTEASE FAMILY S9B,C DIPEPTIDYL-PEPTIDASE IV-RELATED"/>
    <property type="match status" value="1"/>
</dbReference>
<keyword evidence="10 14" id="KW-0472">Membrane</keyword>
<evidence type="ECO:0000256" key="9">
    <source>
        <dbReference type="ARBA" id="ARBA00022989"/>
    </source>
</evidence>
<evidence type="ECO:0000256" key="13">
    <source>
        <dbReference type="ARBA" id="ARBA00072929"/>
    </source>
</evidence>
<dbReference type="InterPro" id="IPR050278">
    <property type="entry name" value="Serine_Prot_S9B/DPPIV"/>
</dbReference>
<dbReference type="GO" id="GO:0008236">
    <property type="term" value="F:serine-type peptidase activity"/>
    <property type="evidence" value="ECO:0007669"/>
    <property type="project" value="UniProtKB-KW"/>
</dbReference>
<evidence type="ECO:0000256" key="7">
    <source>
        <dbReference type="ARBA" id="ARBA00022825"/>
    </source>
</evidence>
<keyword evidence="7" id="KW-0720">Serine protease</keyword>
<dbReference type="Proteomes" id="UP000015104">
    <property type="component" value="Unassembled WGS sequence"/>
</dbReference>
<evidence type="ECO:0000256" key="1">
    <source>
        <dbReference type="ARBA" id="ARBA00004606"/>
    </source>
</evidence>
<accession>T1KEV5</accession>
<comment type="subcellular location">
    <subcellularLocation>
        <location evidence="12">Endomembrane system</location>
        <topology evidence="12">Single-pass membrane protein</topology>
    </subcellularLocation>
    <subcellularLocation>
        <location evidence="1">Membrane</location>
        <topology evidence="1">Single-pass type II membrane protein</topology>
    </subcellularLocation>
</comment>
<dbReference type="Pfam" id="PF00930">
    <property type="entry name" value="DPPIV_N"/>
    <property type="match status" value="1"/>
</dbReference>
<dbReference type="GO" id="GO:0004177">
    <property type="term" value="F:aminopeptidase activity"/>
    <property type="evidence" value="ECO:0007669"/>
    <property type="project" value="UniProtKB-KW"/>
</dbReference>
<dbReference type="GO" id="GO:0005886">
    <property type="term" value="C:plasma membrane"/>
    <property type="evidence" value="ECO:0007669"/>
    <property type="project" value="TreeGrafter"/>
</dbReference>
<dbReference type="eggNOG" id="KOG2100">
    <property type="taxonomic scope" value="Eukaryota"/>
</dbReference>
<evidence type="ECO:0000256" key="12">
    <source>
        <dbReference type="ARBA" id="ARBA00037847"/>
    </source>
</evidence>
<keyword evidence="4" id="KW-0645">Protease</keyword>
<reference evidence="18" key="1">
    <citation type="submission" date="2011-08" db="EMBL/GenBank/DDBJ databases">
        <authorList>
            <person name="Rombauts S."/>
        </authorList>
    </citation>
    <scope>NUCLEOTIDE SEQUENCE</scope>
    <source>
        <strain evidence="18">London</strain>
    </source>
</reference>
<dbReference type="SUPFAM" id="SSF82171">
    <property type="entry name" value="DPP6 N-terminal domain-like"/>
    <property type="match status" value="1"/>
</dbReference>
<evidence type="ECO:0000256" key="11">
    <source>
        <dbReference type="ARBA" id="ARBA00023180"/>
    </source>
</evidence>
<evidence type="ECO:0000256" key="5">
    <source>
        <dbReference type="ARBA" id="ARBA00022692"/>
    </source>
</evidence>
<dbReference type="InterPro" id="IPR002469">
    <property type="entry name" value="Peptidase_S9B_N"/>
</dbReference>
<dbReference type="FunFam" id="3.40.50.1820:FF:000003">
    <property type="entry name" value="Dipeptidyl peptidase 4"/>
    <property type="match status" value="1"/>
</dbReference>
<comment type="similarity">
    <text evidence="2">Belongs to the peptidase S9B family. DPPIV subfamily.</text>
</comment>
<evidence type="ECO:0000256" key="14">
    <source>
        <dbReference type="SAM" id="Phobius"/>
    </source>
</evidence>
<keyword evidence="8" id="KW-0735">Signal-anchor</keyword>
<evidence type="ECO:0000313" key="18">
    <source>
        <dbReference type="Proteomes" id="UP000015104"/>
    </source>
</evidence>
<evidence type="ECO:0000256" key="2">
    <source>
        <dbReference type="ARBA" id="ARBA00010036"/>
    </source>
</evidence>
<reference evidence="17" key="2">
    <citation type="submission" date="2015-06" db="UniProtKB">
        <authorList>
            <consortium name="EnsemblMetazoa"/>
        </authorList>
    </citation>
    <scope>IDENTIFICATION</scope>
</reference>
<dbReference type="OrthoDB" id="16520at2759"/>
<dbReference type="InterPro" id="IPR001375">
    <property type="entry name" value="Peptidase_S9_cat"/>
</dbReference>
<keyword evidence="9 14" id="KW-1133">Transmembrane helix</keyword>
<dbReference type="EnsemblMetazoa" id="tetur10g00880.1">
    <property type="protein sequence ID" value="tetur10g00880.1"/>
    <property type="gene ID" value="tetur10g00880"/>
</dbReference>
<dbReference type="EMBL" id="CAEY01000029">
    <property type="status" value="NOT_ANNOTATED_CDS"/>
    <property type="molecule type" value="Genomic_DNA"/>
</dbReference>
<evidence type="ECO:0000256" key="10">
    <source>
        <dbReference type="ARBA" id="ARBA00023136"/>
    </source>
</evidence>
<feature type="domain" description="Peptidase S9 prolyl oligopeptidase catalytic" evidence="15">
    <location>
        <begin position="587"/>
        <end position="788"/>
    </location>
</feature>
<evidence type="ECO:0000259" key="15">
    <source>
        <dbReference type="Pfam" id="PF00326"/>
    </source>
</evidence>
<sequence>MDSFKEELTVTTVEPRNWKGILIALLVILSICTVITGAILLLSPRVDGKKERLPLEEVLVDGFTTRIHNLTWISSRKIIYRDPDGSLMIYDIATKWKTILASNASLGKLKIERFSLSSDKRYVLLIHDVKKTTSHSFKARYKVYDTKNSVMSSLTAPGLEDDHQIEYADWGPTGSQMVLIHKKDIILFPKFSSKPIQVTNTGKDGNIYNGVPDVMYEEFVLRDYKALWWNEDGTKFCFASFDNTAVDQMPIVIYGSPYNLSDEFSTSGPLSYPKIINYPYPKPGRNNPIVTLKIALVRPASVQIKNVHIPSQLEAAEYYIKTVNWIGANKIAVVWLKRPQNYSVVTLCEEETDWHCEMLLEEHLNTPHGWLDIKSGPLFSNDKEYYFIILPVADGSYGTFDHIIMFIRKGNKRYHLTHGQFVVTQLYTHRSDLRTLYYQATVADNPAVRHIFSITDTEHPEPRTIKCLSCDLSPSCTHNLAKFSPDGEYFILECLGPGIPRSELRYTETNELKEVLNTFPSFEEQINSRAMPRTRYFTVAIDEDIFGRVRLLLPPGLDEDDTVKYPIIVKLNNEPEDQAVSHINRITWDHYLASKREYIVASIDVRGSGFQGDSYKHSIYHNIGDTEAHDIIEVIKFLKSHVPYVEEDKIALWGSEIGGYMVASLMIKDPAFNCGIAISPVTSWRNYASFFMEKTMGLPWPQDNYINYDKSDLFRSVSGLKDKAFMIIHGTADTKVNIQHSMLLIKALTDRGIPFRVQLYPDGEHSLYDEQFHLYKTMEDFFARCFQSRDDQDEEEMELPITKVIKGGKKIITGEE</sequence>
<dbReference type="SUPFAM" id="SSF53474">
    <property type="entry name" value="alpha/beta-Hydrolases"/>
    <property type="match status" value="1"/>
</dbReference>
<dbReference type="InterPro" id="IPR029058">
    <property type="entry name" value="AB_hydrolase_fold"/>
</dbReference>
<dbReference type="GO" id="GO:0006508">
    <property type="term" value="P:proteolysis"/>
    <property type="evidence" value="ECO:0007669"/>
    <property type="project" value="UniProtKB-KW"/>
</dbReference>
<feature type="domain" description="Dipeptidylpeptidase IV N-terminal" evidence="16">
    <location>
        <begin position="117"/>
        <end position="500"/>
    </location>
</feature>
<keyword evidence="3" id="KW-0031">Aminopeptidase</keyword>
<keyword evidence="18" id="KW-1185">Reference proteome</keyword>
<evidence type="ECO:0000256" key="3">
    <source>
        <dbReference type="ARBA" id="ARBA00022438"/>
    </source>
</evidence>
<keyword evidence="6" id="KW-0378">Hydrolase</keyword>
<feature type="transmembrane region" description="Helical" evidence="14">
    <location>
        <begin position="20"/>
        <end position="42"/>
    </location>
</feature>
<evidence type="ECO:0000256" key="4">
    <source>
        <dbReference type="ARBA" id="ARBA00022670"/>
    </source>
</evidence>
<evidence type="ECO:0000313" key="17">
    <source>
        <dbReference type="EnsemblMetazoa" id="tetur10g00880.1"/>
    </source>
</evidence>
<dbReference type="HOGENOM" id="CLU_006105_4_0_1"/>
<keyword evidence="11" id="KW-0325">Glycoprotein</keyword>
<dbReference type="GO" id="GO:0008239">
    <property type="term" value="F:dipeptidyl-peptidase activity"/>
    <property type="evidence" value="ECO:0007669"/>
    <property type="project" value="TreeGrafter"/>
</dbReference>
<dbReference type="Pfam" id="PF00326">
    <property type="entry name" value="Peptidase_S9"/>
    <property type="match status" value="1"/>
</dbReference>
<dbReference type="KEGG" id="tut:107363784"/>
<dbReference type="Gene3D" id="3.40.50.1820">
    <property type="entry name" value="alpha/beta hydrolase"/>
    <property type="match status" value="1"/>
</dbReference>
<evidence type="ECO:0000256" key="8">
    <source>
        <dbReference type="ARBA" id="ARBA00022968"/>
    </source>
</evidence>
<organism evidence="17 18">
    <name type="scientific">Tetranychus urticae</name>
    <name type="common">Two-spotted spider mite</name>
    <dbReference type="NCBI Taxonomy" id="32264"/>
    <lineage>
        <taxon>Eukaryota</taxon>
        <taxon>Metazoa</taxon>
        <taxon>Ecdysozoa</taxon>
        <taxon>Arthropoda</taxon>
        <taxon>Chelicerata</taxon>
        <taxon>Arachnida</taxon>
        <taxon>Acari</taxon>
        <taxon>Acariformes</taxon>
        <taxon>Trombidiformes</taxon>
        <taxon>Prostigmata</taxon>
        <taxon>Eleutherengona</taxon>
        <taxon>Raphignathae</taxon>
        <taxon>Tetranychoidea</taxon>
        <taxon>Tetranychidae</taxon>
        <taxon>Tetranychus</taxon>
    </lineage>
</organism>
<name>T1KEV5_TETUR</name>
<evidence type="ECO:0000259" key="16">
    <source>
        <dbReference type="Pfam" id="PF00930"/>
    </source>
</evidence>